<sequence length="236" mass="26450">MDAMYKTLKVLLIGLLVVTTIFIAFQLVKKYVPDNINPLKPLRIEHAPSFVLKTKINHLKNNPDACFAVLESSDLTFERVADKTTGDNCAFRNVVRLIQSDISYGGDIILKCPALVALAIWERHDLQPLAIETFGQKIIRIRHYGTYACRNINNAKQGRRSQHAYANAIDVAGFVLADGREISVLKDWGQNTAKGNFLQAVQQVACGKFSTVLGPDYNKAHHNHFHFDQGGWSICR</sequence>
<keyword evidence="3" id="KW-1185">Reference proteome</keyword>
<name>A0A917FI52_9GAMM</name>
<protein>
    <submittedName>
        <fullName evidence="2">Extensin</fullName>
    </submittedName>
</protein>
<dbReference type="AlphaFoldDB" id="A0A917FI52"/>
<comment type="caution">
    <text evidence="2">The sequence shown here is derived from an EMBL/GenBank/DDBJ whole genome shotgun (WGS) entry which is preliminary data.</text>
</comment>
<dbReference type="InterPro" id="IPR009683">
    <property type="entry name" value="Extensin-like_C"/>
</dbReference>
<evidence type="ECO:0000313" key="3">
    <source>
        <dbReference type="Proteomes" id="UP000605253"/>
    </source>
</evidence>
<gene>
    <name evidence="2" type="ORF">GCM10011365_04430</name>
</gene>
<reference evidence="2" key="2">
    <citation type="submission" date="2020-09" db="EMBL/GenBank/DDBJ databases">
        <authorList>
            <person name="Sun Q."/>
            <person name="Zhou Y."/>
        </authorList>
    </citation>
    <scope>NUCLEOTIDE SEQUENCE</scope>
    <source>
        <strain evidence="2">CGMCC 1.12181</strain>
    </source>
</reference>
<reference evidence="2" key="1">
    <citation type="journal article" date="2014" name="Int. J. Syst. Evol. Microbiol.">
        <title>Complete genome sequence of Corynebacterium casei LMG S-19264T (=DSM 44701T), isolated from a smear-ripened cheese.</title>
        <authorList>
            <consortium name="US DOE Joint Genome Institute (JGI-PGF)"/>
            <person name="Walter F."/>
            <person name="Albersmeier A."/>
            <person name="Kalinowski J."/>
            <person name="Ruckert C."/>
        </authorList>
    </citation>
    <scope>NUCLEOTIDE SEQUENCE</scope>
    <source>
        <strain evidence="2">CGMCC 1.12181</strain>
    </source>
</reference>
<dbReference type="Pfam" id="PF06904">
    <property type="entry name" value="Extensin-like_C"/>
    <property type="match status" value="1"/>
</dbReference>
<evidence type="ECO:0000313" key="2">
    <source>
        <dbReference type="EMBL" id="GGF86545.1"/>
    </source>
</evidence>
<feature type="domain" description="Extensin-like C-terminal" evidence="1">
    <location>
        <begin position="65"/>
        <end position="236"/>
    </location>
</feature>
<dbReference type="EMBL" id="BMEO01000002">
    <property type="protein sequence ID" value="GGF86545.1"/>
    <property type="molecule type" value="Genomic_DNA"/>
</dbReference>
<organism evidence="2 3">
    <name type="scientific">Marinicella pacifica</name>
    <dbReference type="NCBI Taxonomy" id="1171543"/>
    <lineage>
        <taxon>Bacteria</taxon>
        <taxon>Pseudomonadati</taxon>
        <taxon>Pseudomonadota</taxon>
        <taxon>Gammaproteobacteria</taxon>
        <taxon>Lysobacterales</taxon>
        <taxon>Marinicellaceae</taxon>
        <taxon>Marinicella</taxon>
    </lineage>
</organism>
<accession>A0A917FI52</accession>
<evidence type="ECO:0000259" key="1">
    <source>
        <dbReference type="Pfam" id="PF06904"/>
    </source>
</evidence>
<proteinExistence type="predicted"/>
<dbReference type="Proteomes" id="UP000605253">
    <property type="component" value="Unassembled WGS sequence"/>
</dbReference>